<dbReference type="Proteomes" id="UP000697107">
    <property type="component" value="Unassembled WGS sequence"/>
</dbReference>
<reference evidence="2 3" key="1">
    <citation type="submission" date="2018-01" db="EMBL/GenBank/DDBJ databases">
        <title>Draft genome of the strawberry crown rot pathogen Phytophthora cactorum.</title>
        <authorList>
            <person name="Armitage A.D."/>
            <person name="Lysoe E."/>
            <person name="Nellist C.F."/>
            <person name="Harrison R.J."/>
            <person name="Brurberg M.B."/>
        </authorList>
    </citation>
    <scope>NUCLEOTIDE SEQUENCE [LARGE SCALE GENOMIC DNA]</scope>
    <source>
        <strain evidence="2 3">10300</strain>
    </source>
</reference>
<dbReference type="VEuPathDB" id="FungiDB:PC110_g8615"/>
<gene>
    <name evidence="2" type="ORF">PC110_g8615</name>
    <name evidence="1" type="ORF">PC118_g7676</name>
</gene>
<dbReference type="EMBL" id="RCML01000187">
    <property type="protein sequence ID" value="KAG2986691.1"/>
    <property type="molecule type" value="Genomic_DNA"/>
</dbReference>
<evidence type="ECO:0000313" key="2">
    <source>
        <dbReference type="EMBL" id="RAW35090.1"/>
    </source>
</evidence>
<evidence type="ECO:0000313" key="3">
    <source>
        <dbReference type="Proteomes" id="UP000251314"/>
    </source>
</evidence>
<comment type="caution">
    <text evidence="2">The sequence shown here is derived from an EMBL/GenBank/DDBJ whole genome shotgun (WGS) entry which is preliminary data.</text>
</comment>
<dbReference type="AlphaFoldDB" id="A0A329SEL1"/>
<sequence length="35" mass="3958">MEQYDDDLACIQALMVRLRTLSSPPSSGRKLYSVL</sequence>
<organism evidence="2 3">
    <name type="scientific">Phytophthora cactorum</name>
    <dbReference type="NCBI Taxonomy" id="29920"/>
    <lineage>
        <taxon>Eukaryota</taxon>
        <taxon>Sar</taxon>
        <taxon>Stramenopiles</taxon>
        <taxon>Oomycota</taxon>
        <taxon>Peronosporomycetes</taxon>
        <taxon>Peronosporales</taxon>
        <taxon>Peronosporaceae</taxon>
        <taxon>Phytophthora</taxon>
    </lineage>
</organism>
<proteinExistence type="predicted"/>
<protein>
    <submittedName>
        <fullName evidence="2">Uncharacterized protein</fullName>
    </submittedName>
</protein>
<accession>A0A329SEL1</accession>
<keyword evidence="3" id="KW-1185">Reference proteome</keyword>
<dbReference type="EMBL" id="MJFZ01000180">
    <property type="protein sequence ID" value="RAW35090.1"/>
    <property type="molecule type" value="Genomic_DNA"/>
</dbReference>
<dbReference type="Proteomes" id="UP000251314">
    <property type="component" value="Unassembled WGS sequence"/>
</dbReference>
<reference evidence="1" key="2">
    <citation type="submission" date="2018-10" db="EMBL/GenBank/DDBJ databases">
        <title>Effector identification in a new, highly contiguous assembly of the strawberry crown rot pathogen Phytophthora cactorum.</title>
        <authorList>
            <person name="Armitage A.D."/>
            <person name="Nellist C.F."/>
            <person name="Bates H."/>
            <person name="Vickerstaff R.J."/>
            <person name="Harrison R.J."/>
        </authorList>
    </citation>
    <scope>NUCLEOTIDE SEQUENCE</scope>
    <source>
        <strain evidence="1">P415</strain>
    </source>
</reference>
<evidence type="ECO:0000313" key="1">
    <source>
        <dbReference type="EMBL" id="KAG2986691.1"/>
    </source>
</evidence>
<name>A0A329SEL1_9STRA</name>